<evidence type="ECO:0000259" key="8">
    <source>
        <dbReference type="Pfam" id="PF03772"/>
    </source>
</evidence>
<feature type="transmembrane region" description="Helical" evidence="7">
    <location>
        <begin position="290"/>
        <end position="307"/>
    </location>
</feature>
<dbReference type="PANTHER" id="PTHR30619:SF7">
    <property type="entry name" value="BETA-LACTAMASE DOMAIN PROTEIN"/>
    <property type="match status" value="1"/>
</dbReference>
<evidence type="ECO:0000256" key="1">
    <source>
        <dbReference type="ARBA" id="ARBA00004651"/>
    </source>
</evidence>
<feature type="transmembrane region" description="Helical" evidence="7">
    <location>
        <begin position="236"/>
        <end position="259"/>
    </location>
</feature>
<evidence type="ECO:0000256" key="2">
    <source>
        <dbReference type="ARBA" id="ARBA00022475"/>
    </source>
</evidence>
<dbReference type="EMBL" id="JBHRZN010000001">
    <property type="protein sequence ID" value="MFC3848789.1"/>
    <property type="molecule type" value="Genomic_DNA"/>
</dbReference>
<evidence type="ECO:0000313" key="10">
    <source>
        <dbReference type="Proteomes" id="UP001595751"/>
    </source>
</evidence>
<dbReference type="Proteomes" id="UP001595751">
    <property type="component" value="Unassembled WGS sequence"/>
</dbReference>
<feature type="region of interest" description="Disordered" evidence="6">
    <location>
        <begin position="1"/>
        <end position="21"/>
    </location>
</feature>
<feature type="transmembrane region" description="Helical" evidence="7">
    <location>
        <begin position="73"/>
        <end position="90"/>
    </location>
</feature>
<evidence type="ECO:0000313" key="9">
    <source>
        <dbReference type="EMBL" id="MFC3848789.1"/>
    </source>
</evidence>
<feature type="transmembrane region" description="Helical" evidence="7">
    <location>
        <begin position="430"/>
        <end position="451"/>
    </location>
</feature>
<feature type="transmembrane region" description="Helical" evidence="7">
    <location>
        <begin position="265"/>
        <end position="283"/>
    </location>
</feature>
<keyword evidence="10" id="KW-1185">Reference proteome</keyword>
<gene>
    <name evidence="9" type="ORF">ACFORJ_01205</name>
</gene>
<name>A0ABV7ZJQ6_9CORY</name>
<feature type="region of interest" description="Disordered" evidence="6">
    <location>
        <begin position="555"/>
        <end position="575"/>
    </location>
</feature>
<organism evidence="9 10">
    <name type="scientific">Corynebacterium hansenii</name>
    <dbReference type="NCBI Taxonomy" id="394964"/>
    <lineage>
        <taxon>Bacteria</taxon>
        <taxon>Bacillati</taxon>
        <taxon>Actinomycetota</taxon>
        <taxon>Actinomycetes</taxon>
        <taxon>Mycobacteriales</taxon>
        <taxon>Corynebacteriaceae</taxon>
        <taxon>Corynebacterium</taxon>
    </lineage>
</organism>
<dbReference type="RefSeq" id="WP_290291945.1">
    <property type="nucleotide sequence ID" value="NZ_CP047211.1"/>
</dbReference>
<keyword evidence="2" id="KW-1003">Cell membrane</keyword>
<evidence type="ECO:0000256" key="7">
    <source>
        <dbReference type="SAM" id="Phobius"/>
    </source>
</evidence>
<feature type="transmembrane region" description="Helical" evidence="7">
    <location>
        <begin position="401"/>
        <end position="423"/>
    </location>
</feature>
<dbReference type="NCBIfam" id="TIGR00360">
    <property type="entry name" value="ComEC_N-term"/>
    <property type="match status" value="1"/>
</dbReference>
<keyword evidence="4 7" id="KW-1133">Transmembrane helix</keyword>
<keyword evidence="5 7" id="KW-0472">Membrane</keyword>
<evidence type="ECO:0000256" key="5">
    <source>
        <dbReference type="ARBA" id="ARBA00023136"/>
    </source>
</evidence>
<feature type="transmembrane region" description="Helical" evidence="7">
    <location>
        <begin position="35"/>
        <end position="61"/>
    </location>
</feature>
<keyword evidence="3 7" id="KW-0812">Transmembrane</keyword>
<sequence length="665" mass="66898">MTQPRTYSLADPAPPPPDSGPAVPRLGLDLRLLPAAVLVWAATALALATPLGWMLLVAAVFTGAVAWRRDAPTVALPAVAVTVAVMGTLLRRARAAAHPITESFGATTRTRLTLTTTPKATEHGATVEASIAGLPGRVRVFGDERLLDHDRGTVLDAYAGVSASERPSLSGTVASVRGTVDVVKHPDGHVARVRDGLREAAEALPAGPDRLIPAMTLGDERGFGAADREMMADSGLAHLTAVSGANVALIVGAAVWAFAWAPPRWRVAVAAVTLAAFVTVVGTEPSVLRALVTGGVGLLAVLLGRRGQALPALLAGTIGLVVAFPDLAVSVGFALSVAATAGLVLAAAPMTHRLLRIPGVGRVPAPIVRAAAVALTAHVATVPVLALTIGEVSHVSVLANLAAAPAVAPVTVLGTLAAVAALLGLGPVVAVLVHVAAPFAWWVYAVGHAAAGMPAASGKMGAIGLAVFLAVAVAAIAWPAVAAAVTVVAVGAAAVVVTLGWHIPVAPPGWIAGACVDGGRVRVVAAAPLDDAHLDALPRPCRLVLGRGAAGKQGEGEEAALGADGGAGRAGWAPPTSAELTVHATLDDVEKAARDEAGPRPRWFVVKHCGDRARARIRTSDGIPVVCPARDGTHALYPDGATWRSGAGKGRSGKDRSGASGTMGE</sequence>
<dbReference type="PANTHER" id="PTHR30619">
    <property type="entry name" value="DNA INTERNALIZATION/COMPETENCE PROTEIN COMEC/REC2"/>
    <property type="match status" value="1"/>
</dbReference>
<feature type="region of interest" description="Disordered" evidence="6">
    <location>
        <begin position="638"/>
        <end position="665"/>
    </location>
</feature>
<comment type="caution">
    <text evidence="9">The sequence shown here is derived from an EMBL/GenBank/DDBJ whole genome shotgun (WGS) entry which is preliminary data.</text>
</comment>
<reference evidence="10" key="1">
    <citation type="journal article" date="2019" name="Int. J. Syst. Evol. Microbiol.">
        <title>The Global Catalogue of Microorganisms (GCM) 10K type strain sequencing project: providing services to taxonomists for standard genome sequencing and annotation.</title>
        <authorList>
            <consortium name="The Broad Institute Genomics Platform"/>
            <consortium name="The Broad Institute Genome Sequencing Center for Infectious Disease"/>
            <person name="Wu L."/>
            <person name="Ma J."/>
        </authorList>
    </citation>
    <scope>NUCLEOTIDE SEQUENCE [LARGE SCALE GENOMIC DNA]</scope>
    <source>
        <strain evidence="10">CCUG 53252</strain>
    </source>
</reference>
<feature type="transmembrane region" description="Helical" evidence="7">
    <location>
        <begin position="367"/>
        <end position="389"/>
    </location>
</feature>
<proteinExistence type="predicted"/>
<evidence type="ECO:0000256" key="4">
    <source>
        <dbReference type="ARBA" id="ARBA00022989"/>
    </source>
</evidence>
<evidence type="ECO:0000256" key="3">
    <source>
        <dbReference type="ARBA" id="ARBA00022692"/>
    </source>
</evidence>
<dbReference type="InterPro" id="IPR004477">
    <property type="entry name" value="ComEC_N"/>
</dbReference>
<protein>
    <submittedName>
        <fullName evidence="9">ComEC/Rec2 family competence protein</fullName>
    </submittedName>
</protein>
<accession>A0ABV7ZJQ6</accession>
<dbReference type="Pfam" id="PF03772">
    <property type="entry name" value="Competence"/>
    <property type="match status" value="1"/>
</dbReference>
<feature type="transmembrane region" description="Helical" evidence="7">
    <location>
        <begin position="327"/>
        <end position="346"/>
    </location>
</feature>
<feature type="transmembrane region" description="Helical" evidence="7">
    <location>
        <begin position="463"/>
        <end position="496"/>
    </location>
</feature>
<feature type="domain" description="ComEC/Rec2-related protein" evidence="8">
    <location>
        <begin position="215"/>
        <end position="478"/>
    </location>
</feature>
<comment type="subcellular location">
    <subcellularLocation>
        <location evidence="1">Cell membrane</location>
        <topology evidence="1">Multi-pass membrane protein</topology>
    </subcellularLocation>
</comment>
<evidence type="ECO:0000256" key="6">
    <source>
        <dbReference type="SAM" id="MobiDB-lite"/>
    </source>
</evidence>
<dbReference type="InterPro" id="IPR052159">
    <property type="entry name" value="Competence_DNA_uptake"/>
</dbReference>